<gene>
    <name evidence="2" type="ORF">J2I47_25425</name>
</gene>
<name>A0A939GIP0_9BACT</name>
<evidence type="ECO:0000313" key="2">
    <source>
        <dbReference type="EMBL" id="MBO0939912.1"/>
    </source>
</evidence>
<organism evidence="2 3">
    <name type="scientific">Fibrella rubiginis</name>
    <dbReference type="NCBI Taxonomy" id="2817060"/>
    <lineage>
        <taxon>Bacteria</taxon>
        <taxon>Pseudomonadati</taxon>
        <taxon>Bacteroidota</taxon>
        <taxon>Cytophagia</taxon>
        <taxon>Cytophagales</taxon>
        <taxon>Spirosomataceae</taxon>
        <taxon>Fibrella</taxon>
    </lineage>
</organism>
<reference evidence="2" key="1">
    <citation type="submission" date="2021-03" db="EMBL/GenBank/DDBJ databases">
        <title>Fibrella sp. HMF5335 genome sequencing and assembly.</title>
        <authorList>
            <person name="Kang H."/>
            <person name="Kim H."/>
            <person name="Bae S."/>
            <person name="Joh K."/>
        </authorList>
    </citation>
    <scope>NUCLEOTIDE SEQUENCE</scope>
    <source>
        <strain evidence="2">HMF5335</strain>
    </source>
</reference>
<dbReference type="EMBL" id="JAFMYV010000018">
    <property type="protein sequence ID" value="MBO0939912.1"/>
    <property type="molecule type" value="Genomic_DNA"/>
</dbReference>
<feature type="compositionally biased region" description="Basic residues" evidence="1">
    <location>
        <begin position="1"/>
        <end position="11"/>
    </location>
</feature>
<accession>A0A939GIP0</accession>
<feature type="region of interest" description="Disordered" evidence="1">
    <location>
        <begin position="1"/>
        <end position="23"/>
    </location>
</feature>
<dbReference type="AlphaFoldDB" id="A0A939GIP0"/>
<evidence type="ECO:0000313" key="3">
    <source>
        <dbReference type="Proteomes" id="UP000664034"/>
    </source>
</evidence>
<protein>
    <submittedName>
        <fullName evidence="2">Uncharacterized protein</fullName>
    </submittedName>
</protein>
<comment type="caution">
    <text evidence="2">The sequence shown here is derived from an EMBL/GenBank/DDBJ whole genome shotgun (WGS) entry which is preliminary data.</text>
</comment>
<keyword evidence="3" id="KW-1185">Reference proteome</keyword>
<evidence type="ECO:0000256" key="1">
    <source>
        <dbReference type="SAM" id="MobiDB-lite"/>
    </source>
</evidence>
<proteinExistence type="predicted"/>
<sequence length="342" mass="39287">MEGNGKKKKQSGSHTSEPRPLFATDEPLSFTLSSQMQRVVRDRTKPAPKAAVVRHPARLMYAADTAVTLPVDLVVRGNFRRDAANCLFPPLYLDFPKKVVKGTVFAKQNKLKLVTHCRDDEYVVREYLVYKLYNQLTDLSFKARLAQVTYLDSAGKRKPETHWGILLEDEDDVSKRNHVTVYKNRLKAAYTDTLNMATLAVFEYMIGNTDWSVVYRHNIKMVVDSTRPRPLAIPYDFDHSGLVNARYAKPAEQLNIETVRDRLYRGPAYPMAVLNQVFARFRALKPAFYALIQQDKRLSSNYVKETVYYLDGFYKTIDNPEKARAAFLSDLDRSVQIRGMNN</sequence>
<dbReference type="Proteomes" id="UP000664034">
    <property type="component" value="Unassembled WGS sequence"/>
</dbReference>